<dbReference type="AlphaFoldDB" id="A0A7E4ZX92"/>
<proteinExistence type="predicted"/>
<dbReference type="WBParaSite" id="Pan_g22850.t1">
    <property type="protein sequence ID" value="Pan_g22850.t1"/>
    <property type="gene ID" value="Pan_g22850"/>
</dbReference>
<accession>A0A7E4ZX92</accession>
<reference evidence="3" key="2">
    <citation type="submission" date="2020-10" db="UniProtKB">
        <authorList>
            <consortium name="WormBaseParasite"/>
        </authorList>
    </citation>
    <scope>IDENTIFICATION</scope>
</reference>
<evidence type="ECO:0000256" key="1">
    <source>
        <dbReference type="SAM" id="Phobius"/>
    </source>
</evidence>
<dbReference type="Pfam" id="PF10318">
    <property type="entry name" value="7TM_GPCR_Srh"/>
    <property type="match status" value="1"/>
</dbReference>
<evidence type="ECO:0000313" key="3">
    <source>
        <dbReference type="WBParaSite" id="Pan_g22850.t1"/>
    </source>
</evidence>
<dbReference type="Proteomes" id="UP000492821">
    <property type="component" value="Unassembled WGS sequence"/>
</dbReference>
<dbReference type="InterPro" id="IPR019422">
    <property type="entry name" value="7TM_GPCR_serpentine_rcpt_Srh"/>
</dbReference>
<protein>
    <submittedName>
        <fullName evidence="3">Serpentine receptor class gamma</fullName>
    </submittedName>
</protein>
<sequence>MRSAENHEAVVLRASSETHGALEAFYNESSLMYVPENGGLSRSIIRIAFFTSVIYSGIIVIVLTWQWLFYASESCPQFILTFSWGFTVPNTSYIGSWFIMLMSFHGIIDELATLYFVTPYRKFCKKLLRKAWPCKSAQTEALNLAPSSGFTSEPLAP</sequence>
<reference evidence="2" key="1">
    <citation type="journal article" date="2013" name="Genetics">
        <title>The draft genome and transcriptome of Panagrellus redivivus are shaped by the harsh demands of a free-living lifestyle.</title>
        <authorList>
            <person name="Srinivasan J."/>
            <person name="Dillman A.R."/>
            <person name="Macchietto M.G."/>
            <person name="Heikkinen L."/>
            <person name="Lakso M."/>
            <person name="Fracchia K.M."/>
            <person name="Antoshechkin I."/>
            <person name="Mortazavi A."/>
            <person name="Wong G."/>
            <person name="Sternberg P.W."/>
        </authorList>
    </citation>
    <scope>NUCLEOTIDE SEQUENCE [LARGE SCALE GENOMIC DNA]</scope>
    <source>
        <strain evidence="2">MT8872</strain>
    </source>
</reference>
<evidence type="ECO:0000313" key="2">
    <source>
        <dbReference type="Proteomes" id="UP000492821"/>
    </source>
</evidence>
<feature type="transmembrane region" description="Helical" evidence="1">
    <location>
        <begin position="47"/>
        <end position="68"/>
    </location>
</feature>
<keyword evidence="1" id="KW-0472">Membrane</keyword>
<keyword evidence="1" id="KW-1133">Transmembrane helix</keyword>
<feature type="transmembrane region" description="Helical" evidence="1">
    <location>
        <begin position="94"/>
        <end position="117"/>
    </location>
</feature>
<keyword evidence="1" id="KW-0812">Transmembrane</keyword>
<organism evidence="2 3">
    <name type="scientific">Panagrellus redivivus</name>
    <name type="common">Microworm</name>
    <dbReference type="NCBI Taxonomy" id="6233"/>
    <lineage>
        <taxon>Eukaryota</taxon>
        <taxon>Metazoa</taxon>
        <taxon>Ecdysozoa</taxon>
        <taxon>Nematoda</taxon>
        <taxon>Chromadorea</taxon>
        <taxon>Rhabditida</taxon>
        <taxon>Tylenchina</taxon>
        <taxon>Panagrolaimomorpha</taxon>
        <taxon>Panagrolaimoidea</taxon>
        <taxon>Panagrolaimidae</taxon>
        <taxon>Panagrellus</taxon>
    </lineage>
</organism>
<keyword evidence="2" id="KW-1185">Reference proteome</keyword>
<name>A0A7E4ZX92_PANRE</name>